<proteinExistence type="predicted"/>
<dbReference type="AlphaFoldDB" id="A0AAT9FJ58"/>
<sequence>MMRVDFKLWLVRALFALALAGFSGCEQKENFPQDTGLSSEASAEGLHLSVHVASDEISSSEMLQVRVVVRSPESLKVEMPELSESSGKWGDFFVFETRKMPAELDAQGMVVQSRVYILEPDVPGEAVISALTVRGIDIRGKPVEVTSQPLTVKVTSVLTEREEKLHDIAPNERPISKDGSPRWVVPLVIITLLVIFGAVLLRLFRRRNTNVDDGRVYRDFEKLKTASADEVMKSIERAVCRLLAHQRGVTLTKVDFIGLQEAVDVPRLTYAVDSYERLQYSPHSVNESQVRALYTQFETIIDQQAKEVKS</sequence>
<dbReference type="EMBL" id="AP026866">
    <property type="protein sequence ID" value="BDS06111.1"/>
    <property type="molecule type" value="Genomic_DNA"/>
</dbReference>
<keyword evidence="1" id="KW-0812">Transmembrane</keyword>
<reference evidence="2" key="1">
    <citation type="submission" date="2024-07" db="EMBL/GenBank/DDBJ databases">
        <title>Complete genome sequence of Verrucomicrobiaceae bacterium NT6N.</title>
        <authorList>
            <person name="Huang C."/>
            <person name="Takami H."/>
            <person name="Hamasaki K."/>
        </authorList>
    </citation>
    <scope>NUCLEOTIDE SEQUENCE</scope>
    <source>
        <strain evidence="2">NT6N</strain>
    </source>
</reference>
<protein>
    <recommendedName>
        <fullName evidence="3">Protein BatD</fullName>
    </recommendedName>
</protein>
<keyword evidence="1" id="KW-1133">Transmembrane helix</keyword>
<gene>
    <name evidence="2" type="ORF">NT6N_11510</name>
</gene>
<feature type="transmembrane region" description="Helical" evidence="1">
    <location>
        <begin position="183"/>
        <end position="204"/>
    </location>
</feature>
<evidence type="ECO:0008006" key="3">
    <source>
        <dbReference type="Google" id="ProtNLM"/>
    </source>
</evidence>
<dbReference type="KEGG" id="osu:NT6N_11510"/>
<evidence type="ECO:0000256" key="1">
    <source>
        <dbReference type="SAM" id="Phobius"/>
    </source>
</evidence>
<accession>A0AAT9FJ58</accession>
<name>A0AAT9FJ58_9BACT</name>
<keyword evidence="1" id="KW-0472">Membrane</keyword>
<evidence type="ECO:0000313" key="2">
    <source>
        <dbReference type="EMBL" id="BDS06111.1"/>
    </source>
</evidence>
<dbReference type="PROSITE" id="PS51257">
    <property type="entry name" value="PROKAR_LIPOPROTEIN"/>
    <property type="match status" value="1"/>
</dbReference>
<organism evidence="2">
    <name type="scientific">Oceaniferula spumae</name>
    <dbReference type="NCBI Taxonomy" id="2979115"/>
    <lineage>
        <taxon>Bacteria</taxon>
        <taxon>Pseudomonadati</taxon>
        <taxon>Verrucomicrobiota</taxon>
        <taxon>Verrucomicrobiia</taxon>
        <taxon>Verrucomicrobiales</taxon>
        <taxon>Verrucomicrobiaceae</taxon>
        <taxon>Oceaniferula</taxon>
    </lineage>
</organism>